<dbReference type="InterPro" id="IPR046342">
    <property type="entry name" value="CBS_dom_sf"/>
</dbReference>
<dbReference type="AlphaFoldDB" id="A0A4R9JYK9"/>
<organism evidence="4 5">
    <name type="scientific">Leptospira ognonensis</name>
    <dbReference type="NCBI Taxonomy" id="2484945"/>
    <lineage>
        <taxon>Bacteria</taxon>
        <taxon>Pseudomonadati</taxon>
        <taxon>Spirochaetota</taxon>
        <taxon>Spirochaetia</taxon>
        <taxon>Leptospirales</taxon>
        <taxon>Leptospiraceae</taxon>
        <taxon>Leptospira</taxon>
    </lineage>
</organism>
<evidence type="ECO:0000256" key="1">
    <source>
        <dbReference type="ARBA" id="ARBA00023122"/>
    </source>
</evidence>
<keyword evidence="1 2" id="KW-0129">CBS domain</keyword>
<protein>
    <submittedName>
        <fullName evidence="4">CBS domain-containing protein</fullName>
    </submittedName>
</protein>
<dbReference type="InterPro" id="IPR051257">
    <property type="entry name" value="Diverse_CBS-Domain"/>
</dbReference>
<keyword evidence="5" id="KW-1185">Reference proteome</keyword>
<dbReference type="PANTHER" id="PTHR43080">
    <property type="entry name" value="CBS DOMAIN-CONTAINING PROTEIN CBSX3, MITOCHONDRIAL"/>
    <property type="match status" value="1"/>
</dbReference>
<dbReference type="SUPFAM" id="SSF54631">
    <property type="entry name" value="CBS-domain pair"/>
    <property type="match status" value="1"/>
</dbReference>
<dbReference type="Pfam" id="PF00571">
    <property type="entry name" value="CBS"/>
    <property type="match status" value="2"/>
</dbReference>
<sequence length="206" mass="22677">MFFWVQNGILTPRLPAVSKPTVPKIHLLSEGHGLQAFDPDEEAPLAANTSHIFQNPKSAYTEEQLAPENETSPLLFANQLMSSPVTTLPSHALVSDAKLLFLEKRFRHIPVVNEKQVLIGIVSDRDVLRSVAIDESPSNILITEIMTERVLSGSLQTEIRYAAKVMLDEKVGSLPILDSSGEIIGIITRTDLIRAIVKFPGFTLLA</sequence>
<accession>A0A4R9JYK9</accession>
<dbReference type="PANTHER" id="PTHR43080:SF2">
    <property type="entry name" value="CBS DOMAIN-CONTAINING PROTEIN"/>
    <property type="match status" value="1"/>
</dbReference>
<reference evidence="4" key="1">
    <citation type="journal article" date="2019" name="PLoS Negl. Trop. Dis.">
        <title>Revisiting the worldwide diversity of Leptospira species in the environment.</title>
        <authorList>
            <person name="Vincent A.T."/>
            <person name="Schiettekatte O."/>
            <person name="Bourhy P."/>
            <person name="Veyrier F.J."/>
            <person name="Picardeau M."/>
        </authorList>
    </citation>
    <scope>NUCLEOTIDE SEQUENCE [LARGE SCALE GENOMIC DNA]</scope>
    <source>
        <strain evidence="4">201702476</strain>
    </source>
</reference>
<evidence type="ECO:0000256" key="2">
    <source>
        <dbReference type="PROSITE-ProRule" id="PRU00703"/>
    </source>
</evidence>
<dbReference type="PROSITE" id="PS51371">
    <property type="entry name" value="CBS"/>
    <property type="match status" value="2"/>
</dbReference>
<dbReference type="OrthoDB" id="9811720at2"/>
<gene>
    <name evidence="4" type="ORF">EHQ58_16005</name>
</gene>
<feature type="domain" description="CBS" evidence="3">
    <location>
        <begin position="81"/>
        <end position="138"/>
    </location>
</feature>
<proteinExistence type="predicted"/>
<evidence type="ECO:0000259" key="3">
    <source>
        <dbReference type="PROSITE" id="PS51371"/>
    </source>
</evidence>
<dbReference type="Gene3D" id="3.10.580.10">
    <property type="entry name" value="CBS-domain"/>
    <property type="match status" value="1"/>
</dbReference>
<dbReference type="CDD" id="cd04584">
    <property type="entry name" value="CBS_pair_AcuB_like"/>
    <property type="match status" value="1"/>
</dbReference>
<dbReference type="InterPro" id="IPR000644">
    <property type="entry name" value="CBS_dom"/>
</dbReference>
<name>A0A4R9JYK9_9LEPT</name>
<dbReference type="Proteomes" id="UP000297693">
    <property type="component" value="Unassembled WGS sequence"/>
</dbReference>
<dbReference type="SMART" id="SM00116">
    <property type="entry name" value="CBS"/>
    <property type="match status" value="2"/>
</dbReference>
<dbReference type="EMBL" id="RQGD01000045">
    <property type="protein sequence ID" value="TGL56698.1"/>
    <property type="molecule type" value="Genomic_DNA"/>
</dbReference>
<evidence type="ECO:0000313" key="4">
    <source>
        <dbReference type="EMBL" id="TGL56698.1"/>
    </source>
</evidence>
<comment type="caution">
    <text evidence="4">The sequence shown here is derived from an EMBL/GenBank/DDBJ whole genome shotgun (WGS) entry which is preliminary data.</text>
</comment>
<evidence type="ECO:0000313" key="5">
    <source>
        <dbReference type="Proteomes" id="UP000297693"/>
    </source>
</evidence>
<dbReference type="RefSeq" id="WP_135624916.1">
    <property type="nucleotide sequence ID" value="NZ_RQGD01000045.1"/>
</dbReference>
<feature type="domain" description="CBS" evidence="3">
    <location>
        <begin position="146"/>
        <end position="204"/>
    </location>
</feature>